<reference evidence="2" key="1">
    <citation type="submission" date="2020-05" db="EMBL/GenBank/DDBJ databases">
        <authorList>
            <person name="Chiriac C."/>
            <person name="Salcher M."/>
            <person name="Ghai R."/>
            <person name="Kavagutti S V."/>
        </authorList>
    </citation>
    <scope>NUCLEOTIDE SEQUENCE</scope>
</reference>
<organism evidence="2">
    <name type="scientific">uncultured Caudovirales phage</name>
    <dbReference type="NCBI Taxonomy" id="2100421"/>
    <lineage>
        <taxon>Viruses</taxon>
        <taxon>Duplodnaviria</taxon>
        <taxon>Heunggongvirae</taxon>
        <taxon>Uroviricota</taxon>
        <taxon>Caudoviricetes</taxon>
        <taxon>Peduoviridae</taxon>
        <taxon>Maltschvirus</taxon>
        <taxon>Maltschvirus maltsch</taxon>
    </lineage>
</organism>
<accession>A0A6J7XDQ6</accession>
<evidence type="ECO:0000313" key="2">
    <source>
        <dbReference type="EMBL" id="CAB5227949.1"/>
    </source>
</evidence>
<dbReference type="EMBL" id="LR798382">
    <property type="protein sequence ID" value="CAB5227949.1"/>
    <property type="molecule type" value="Genomic_DNA"/>
</dbReference>
<dbReference type="EMBL" id="LR797393">
    <property type="protein sequence ID" value="CAB4212795.1"/>
    <property type="molecule type" value="Genomic_DNA"/>
</dbReference>
<sequence>MKYEYKIWSPTSDMANEDIEKTFNAYGESGWAFISRDAVGRNVFMKIKSATSTATTVVDAPVRVSRGRNRPRP</sequence>
<evidence type="ECO:0000313" key="1">
    <source>
        <dbReference type="EMBL" id="CAB4212795.1"/>
    </source>
</evidence>
<gene>
    <name evidence="1" type="ORF">UFOVP1444_31</name>
    <name evidence="2" type="ORF">UFOVP1536_19</name>
</gene>
<protein>
    <recommendedName>
        <fullName evidence="3">DUF4177 domain-containing protein</fullName>
    </recommendedName>
</protein>
<name>A0A6J7XDQ6_9CAUD</name>
<evidence type="ECO:0008006" key="3">
    <source>
        <dbReference type="Google" id="ProtNLM"/>
    </source>
</evidence>
<proteinExistence type="predicted"/>